<evidence type="ECO:0000313" key="2">
    <source>
        <dbReference type="Proteomes" id="UP000807353"/>
    </source>
</evidence>
<evidence type="ECO:0000313" key="1">
    <source>
        <dbReference type="EMBL" id="KAF9457186.1"/>
    </source>
</evidence>
<dbReference type="AlphaFoldDB" id="A0A9P5XX43"/>
<dbReference type="EMBL" id="MU150383">
    <property type="protein sequence ID" value="KAF9457186.1"/>
    <property type="molecule type" value="Genomic_DNA"/>
</dbReference>
<keyword evidence="2" id="KW-1185">Reference proteome</keyword>
<protein>
    <submittedName>
        <fullName evidence="1">Uncharacterized protein</fullName>
    </submittedName>
</protein>
<name>A0A9P5XX43_9AGAR</name>
<proteinExistence type="predicted"/>
<organism evidence="1 2">
    <name type="scientific">Collybia nuda</name>
    <dbReference type="NCBI Taxonomy" id="64659"/>
    <lineage>
        <taxon>Eukaryota</taxon>
        <taxon>Fungi</taxon>
        <taxon>Dikarya</taxon>
        <taxon>Basidiomycota</taxon>
        <taxon>Agaricomycotina</taxon>
        <taxon>Agaricomycetes</taxon>
        <taxon>Agaricomycetidae</taxon>
        <taxon>Agaricales</taxon>
        <taxon>Tricholomatineae</taxon>
        <taxon>Clitocybaceae</taxon>
        <taxon>Collybia</taxon>
    </lineage>
</organism>
<reference evidence="1" key="1">
    <citation type="submission" date="2020-11" db="EMBL/GenBank/DDBJ databases">
        <authorList>
            <consortium name="DOE Joint Genome Institute"/>
            <person name="Ahrendt S."/>
            <person name="Riley R."/>
            <person name="Andreopoulos W."/>
            <person name="Labutti K."/>
            <person name="Pangilinan J."/>
            <person name="Ruiz-Duenas F.J."/>
            <person name="Barrasa J.M."/>
            <person name="Sanchez-Garcia M."/>
            <person name="Camarero S."/>
            <person name="Miyauchi S."/>
            <person name="Serrano A."/>
            <person name="Linde D."/>
            <person name="Babiker R."/>
            <person name="Drula E."/>
            <person name="Ayuso-Fernandez I."/>
            <person name="Pacheco R."/>
            <person name="Padilla G."/>
            <person name="Ferreira P."/>
            <person name="Barriuso J."/>
            <person name="Kellner H."/>
            <person name="Castanera R."/>
            <person name="Alfaro M."/>
            <person name="Ramirez L."/>
            <person name="Pisabarro A.G."/>
            <person name="Kuo A."/>
            <person name="Tritt A."/>
            <person name="Lipzen A."/>
            <person name="He G."/>
            <person name="Yan M."/>
            <person name="Ng V."/>
            <person name="Cullen D."/>
            <person name="Martin F."/>
            <person name="Rosso M.-N."/>
            <person name="Henrissat B."/>
            <person name="Hibbett D."/>
            <person name="Martinez A.T."/>
            <person name="Grigoriev I.V."/>
        </authorList>
    </citation>
    <scope>NUCLEOTIDE SEQUENCE</scope>
    <source>
        <strain evidence="1">CBS 247.69</strain>
    </source>
</reference>
<comment type="caution">
    <text evidence="1">The sequence shown here is derived from an EMBL/GenBank/DDBJ whole genome shotgun (WGS) entry which is preliminary data.</text>
</comment>
<gene>
    <name evidence="1" type="ORF">BDZ94DRAFT_1273838</name>
</gene>
<sequence>MIHTSNLPFLHWNPTLIDKLEIFPRGMLHAGMVTDQGLVPFLLLYLGVVVK</sequence>
<dbReference type="Proteomes" id="UP000807353">
    <property type="component" value="Unassembled WGS sequence"/>
</dbReference>
<accession>A0A9P5XX43</accession>